<reference evidence="4 5" key="1">
    <citation type="journal article" date="2021" name="Genome Biol.">
        <title>AFLAP: assembly-free linkage analysis pipeline using k-mers from genome sequencing data.</title>
        <authorList>
            <person name="Fletcher K."/>
            <person name="Zhang L."/>
            <person name="Gil J."/>
            <person name="Han R."/>
            <person name="Cavanaugh K."/>
            <person name="Michelmore R."/>
        </authorList>
    </citation>
    <scope>NUCLEOTIDE SEQUENCE [LARGE SCALE GENOMIC DNA]</scope>
    <source>
        <strain evidence="4 5">SF5</strain>
    </source>
</reference>
<feature type="repeat" description="RCC1" evidence="2">
    <location>
        <begin position="395"/>
        <end position="443"/>
    </location>
</feature>
<dbReference type="InterPro" id="IPR000408">
    <property type="entry name" value="Reg_chr_condens"/>
</dbReference>
<dbReference type="InterPro" id="IPR035969">
    <property type="entry name" value="Rab-GAP_TBC_sf"/>
</dbReference>
<dbReference type="PROSITE" id="PS50086">
    <property type="entry name" value="TBC_RABGAP"/>
    <property type="match status" value="1"/>
</dbReference>
<feature type="repeat" description="RCC1" evidence="2">
    <location>
        <begin position="620"/>
        <end position="672"/>
    </location>
</feature>
<organism evidence="4 5">
    <name type="scientific">Bremia lactucae</name>
    <name type="common">Lettuce downy mildew</name>
    <dbReference type="NCBI Taxonomy" id="4779"/>
    <lineage>
        <taxon>Eukaryota</taxon>
        <taxon>Sar</taxon>
        <taxon>Stramenopiles</taxon>
        <taxon>Oomycota</taxon>
        <taxon>Peronosporomycetes</taxon>
        <taxon>Peronosporales</taxon>
        <taxon>Peronosporaceae</taxon>
        <taxon>Bremia</taxon>
    </lineage>
</organism>
<evidence type="ECO:0000256" key="1">
    <source>
        <dbReference type="ARBA" id="ARBA00022737"/>
    </source>
</evidence>
<dbReference type="EMBL" id="SHOA02000005">
    <property type="protein sequence ID" value="TDH69429.1"/>
    <property type="molecule type" value="Genomic_DNA"/>
</dbReference>
<dbReference type="InterPro" id="IPR036871">
    <property type="entry name" value="PX_dom_sf"/>
</dbReference>
<evidence type="ECO:0000259" key="3">
    <source>
        <dbReference type="PROSITE" id="PS50086"/>
    </source>
</evidence>
<proteinExistence type="predicted"/>
<feature type="domain" description="Rab-GAP TBC" evidence="3">
    <location>
        <begin position="840"/>
        <end position="1042"/>
    </location>
</feature>
<gene>
    <name evidence="4" type="ORF">CCR75_008957</name>
</gene>
<dbReference type="SUPFAM" id="SSF50985">
    <property type="entry name" value="RCC1/BLIP-II"/>
    <property type="match status" value="1"/>
</dbReference>
<name>A0A976FMV6_BRELC</name>
<dbReference type="Gene3D" id="1.10.472.80">
    <property type="entry name" value="Ypt/Rab-GAP domain of gyp1p, domain 3"/>
    <property type="match status" value="1"/>
</dbReference>
<feature type="repeat" description="RCC1" evidence="2">
    <location>
        <begin position="730"/>
        <end position="781"/>
    </location>
</feature>
<feature type="repeat" description="RCC1" evidence="2">
    <location>
        <begin position="444"/>
        <end position="514"/>
    </location>
</feature>
<dbReference type="SMART" id="SM00164">
    <property type="entry name" value="TBC"/>
    <property type="match status" value="1"/>
</dbReference>
<dbReference type="InterPro" id="IPR051625">
    <property type="entry name" value="Signaling_Regulatory_Domain"/>
</dbReference>
<dbReference type="PANTHER" id="PTHR22872">
    <property type="entry name" value="BTK-BINDING PROTEIN-RELATED"/>
    <property type="match status" value="1"/>
</dbReference>
<dbReference type="Gene3D" id="1.10.10.750">
    <property type="entry name" value="Ypt/Rab-GAP domain of gyp1p, domain 1"/>
    <property type="match status" value="1"/>
</dbReference>
<dbReference type="SUPFAM" id="SSF64268">
    <property type="entry name" value="PX domain"/>
    <property type="match status" value="1"/>
</dbReference>
<keyword evidence="5" id="KW-1185">Reference proteome</keyword>
<dbReference type="CDD" id="cd06093">
    <property type="entry name" value="PX_domain"/>
    <property type="match status" value="1"/>
</dbReference>
<dbReference type="PRINTS" id="PR00633">
    <property type="entry name" value="RCCNDNSATION"/>
</dbReference>
<feature type="repeat" description="RCC1" evidence="2">
    <location>
        <begin position="567"/>
        <end position="619"/>
    </location>
</feature>
<dbReference type="Pfam" id="PF13540">
    <property type="entry name" value="RCC1_2"/>
    <property type="match status" value="2"/>
</dbReference>
<dbReference type="KEGG" id="blac:94352675"/>
<dbReference type="Pfam" id="PF25390">
    <property type="entry name" value="WD40_RLD"/>
    <property type="match status" value="1"/>
</dbReference>
<feature type="repeat" description="RCC1" evidence="2">
    <location>
        <begin position="515"/>
        <end position="566"/>
    </location>
</feature>
<dbReference type="PROSITE" id="PS00626">
    <property type="entry name" value="RCC1_2"/>
    <property type="match status" value="2"/>
</dbReference>
<dbReference type="InterPro" id="IPR009091">
    <property type="entry name" value="RCC1/BLIP-II"/>
</dbReference>
<dbReference type="SUPFAM" id="SSF47923">
    <property type="entry name" value="Ypt/Rab-GAP domain of gyp1p"/>
    <property type="match status" value="2"/>
</dbReference>
<dbReference type="GO" id="GO:0035091">
    <property type="term" value="F:phosphatidylinositol binding"/>
    <property type="evidence" value="ECO:0007669"/>
    <property type="project" value="InterPro"/>
</dbReference>
<dbReference type="RefSeq" id="XP_067818928.1">
    <property type="nucleotide sequence ID" value="XM_067967004.1"/>
</dbReference>
<dbReference type="Pfam" id="PF00566">
    <property type="entry name" value="RabGAP-TBC"/>
    <property type="match status" value="1"/>
</dbReference>
<evidence type="ECO:0000313" key="5">
    <source>
        <dbReference type="Proteomes" id="UP000294530"/>
    </source>
</evidence>
<feature type="repeat" description="RCC1" evidence="2">
    <location>
        <begin position="673"/>
        <end position="729"/>
    </location>
</feature>
<keyword evidence="1" id="KW-0677">Repeat</keyword>
<dbReference type="InterPro" id="IPR000195">
    <property type="entry name" value="Rab-GAP-TBC_dom"/>
</dbReference>
<dbReference type="Proteomes" id="UP000294530">
    <property type="component" value="Unassembled WGS sequence"/>
</dbReference>
<dbReference type="Gene3D" id="3.30.1520.10">
    <property type="entry name" value="Phox-like domain"/>
    <property type="match status" value="1"/>
</dbReference>
<accession>A0A976FMV6</accession>
<dbReference type="InterPro" id="IPR058923">
    <property type="entry name" value="RCC1-like_dom"/>
</dbReference>
<dbReference type="GeneID" id="94352675"/>
<dbReference type="OrthoDB" id="294251at2759"/>
<sequence length="1169" mass="131209">MGGLGFKQLTHVEMRGYYHAQHVPDGKPFLAYVLQVHTLTSPFLIYRRYSQIASLSAKLHFQSSVGLPPKYALQVFPLTQAQLQQRYDGLARFMQELVTYLTQQYTDGKHHDTRSSAGHDMQMFTDFVLHHENRPPRPVNNNALPTWAQPPPLDTTTTTWADNESLSESDEVLEQHIHNNDNNDDDTFVSTSFENEVLQVERNVSALWHCIRAYVLATTTYWEATTAVLTEYKRFTETSLYAHGDQNIEKETIDIVATCDTLARALASFAPTQANSCFEQILRPLETLRQDVLPDLQETFWTRRDTLTPSVRRMHHERANINIQVRHKVHESLDAFVALQTAHFPIESPHGTDTGMPEPSVHRTGSFESLPVSLVHATHQNLAETVETHDVKNTCKVYLWGRVPSQETPCSLIVRPQSITIETGQPIVQVACGGEHLLYLTSTGDVYSYGESDDTTLNTFIQSPPSSSSPLPLPTTTFCTPRLVQALALEKALHQTRIVSIACGAHHSIAITHTGQVFTWGRGEDGRLGHGDVRDRIVPRKVMTLLSERVLEASCGGAHTAVVTAVGTVYTFGRGRHGRLGLGDLKWRATPHEIQTFPVCTRICRVVCGWNFTAAIDDQGRVFTWGKTGEGQCGIGYVTDDQVVPRALGGLDDGAVVDVACGYTHTLAVTVTGVVYSWGLGEYGQLGTGNVYQPVPCRVPMMWPRSCPRWDPVYRVNCGAFHSFATSKARVVFAWGLNAYGACGLGDTLNRDTPERVDAFAPDCDRVLACGHKYTVAIERPNVLASLNDTATTPEPVVQEDMQEKEEELRRIKKLWRTRVLRGWETNRATPLAHALWRQGIPPSIRAQVWPLAIGNKLKVTPEMFHIYRRRAAAYKRTIATPLDGGREHTVALIDTDLPRTFPTFKLFDASGPYYAFLQELLETYAWYRPDLGYIQGMSYLAAMLCLHMPQDRYLAFQCLANLLVNEHLFTFYLLDVDLARVYYTLFDAFLQTRNARLLTHFRAIGIHSCSMYLMNWLQTLFLQVLPLETAARVFDNFLLDGTVFLFRTAMAIHELLAPQLLEADMEGVLPLLQHNIMFHDTWHQHVSEQALFATIATIAVPSEIYAALDRVVNDVFFYEKRSELDSEGSAHLMALASGGQSVGIGRVKNERRRMYAISDTLNGVLGGF</sequence>
<dbReference type="Gene3D" id="2.130.10.30">
    <property type="entry name" value="Regulator of chromosome condensation 1/beta-lactamase-inhibitor protein II"/>
    <property type="match status" value="2"/>
</dbReference>
<dbReference type="PROSITE" id="PS50012">
    <property type="entry name" value="RCC1_3"/>
    <property type="match status" value="7"/>
</dbReference>
<evidence type="ECO:0000313" key="4">
    <source>
        <dbReference type="EMBL" id="TDH69429.1"/>
    </source>
</evidence>
<evidence type="ECO:0000256" key="2">
    <source>
        <dbReference type="PROSITE-ProRule" id="PRU00235"/>
    </source>
</evidence>
<dbReference type="Gene3D" id="1.10.8.270">
    <property type="entry name" value="putative rabgap domain of human tbc1 domain family member 14 like domains"/>
    <property type="match status" value="1"/>
</dbReference>
<dbReference type="AlphaFoldDB" id="A0A976FMV6"/>
<comment type="caution">
    <text evidence="4">The sequence shown here is derived from an EMBL/GenBank/DDBJ whole genome shotgun (WGS) entry which is preliminary data.</text>
</comment>
<protein>
    <recommendedName>
        <fullName evidence="3">Rab-GAP TBC domain-containing protein</fullName>
    </recommendedName>
</protein>